<protein>
    <submittedName>
        <fullName evidence="2">Uncharacterized protein</fullName>
    </submittedName>
</protein>
<organism evidence="2 3">
    <name type="scientific">Hypocrea virens (strain Gv29-8 / FGSC 10586)</name>
    <name type="common">Gliocladium virens</name>
    <name type="synonym">Trichoderma virens</name>
    <dbReference type="NCBI Taxonomy" id="413071"/>
    <lineage>
        <taxon>Eukaryota</taxon>
        <taxon>Fungi</taxon>
        <taxon>Dikarya</taxon>
        <taxon>Ascomycota</taxon>
        <taxon>Pezizomycotina</taxon>
        <taxon>Sordariomycetes</taxon>
        <taxon>Hypocreomycetidae</taxon>
        <taxon>Hypocreales</taxon>
        <taxon>Hypocreaceae</taxon>
        <taxon>Trichoderma</taxon>
    </lineage>
</organism>
<dbReference type="GeneID" id="25790958"/>
<keyword evidence="1" id="KW-1133">Transmembrane helix</keyword>
<dbReference type="Proteomes" id="UP000007115">
    <property type="component" value="Unassembled WGS sequence"/>
</dbReference>
<dbReference type="InParanoid" id="G9MM54"/>
<reference evidence="2 3" key="1">
    <citation type="journal article" date="2011" name="Genome Biol.">
        <title>Comparative genome sequence analysis underscores mycoparasitism as the ancestral life style of Trichoderma.</title>
        <authorList>
            <person name="Kubicek C.P."/>
            <person name="Herrera-Estrella A."/>
            <person name="Seidl-Seiboth V."/>
            <person name="Martinez D.A."/>
            <person name="Druzhinina I.S."/>
            <person name="Thon M."/>
            <person name="Zeilinger S."/>
            <person name="Casas-Flores S."/>
            <person name="Horwitz B.A."/>
            <person name="Mukherjee P.K."/>
            <person name="Mukherjee M."/>
            <person name="Kredics L."/>
            <person name="Alcaraz L.D."/>
            <person name="Aerts A."/>
            <person name="Antal Z."/>
            <person name="Atanasova L."/>
            <person name="Cervantes-Badillo M.G."/>
            <person name="Challacombe J."/>
            <person name="Chertkov O."/>
            <person name="McCluskey K."/>
            <person name="Coulpier F."/>
            <person name="Deshpande N."/>
            <person name="von Doehren H."/>
            <person name="Ebbole D.J."/>
            <person name="Esquivel-Naranjo E.U."/>
            <person name="Fekete E."/>
            <person name="Flipphi M."/>
            <person name="Glaser F."/>
            <person name="Gomez-Rodriguez E.Y."/>
            <person name="Gruber S."/>
            <person name="Han C."/>
            <person name="Henrissat B."/>
            <person name="Hermosa R."/>
            <person name="Hernandez-Onate M."/>
            <person name="Karaffa L."/>
            <person name="Kosti I."/>
            <person name="Le Crom S."/>
            <person name="Lindquist E."/>
            <person name="Lucas S."/>
            <person name="Luebeck M."/>
            <person name="Luebeck P.S."/>
            <person name="Margeot A."/>
            <person name="Metz B."/>
            <person name="Misra M."/>
            <person name="Nevalainen H."/>
            <person name="Omann M."/>
            <person name="Packer N."/>
            <person name="Perrone G."/>
            <person name="Uresti-Rivera E.E."/>
            <person name="Salamov A."/>
            <person name="Schmoll M."/>
            <person name="Seiboth B."/>
            <person name="Shapiro H."/>
            <person name="Sukno S."/>
            <person name="Tamayo-Ramos J.A."/>
            <person name="Tisch D."/>
            <person name="Wiest A."/>
            <person name="Wilkinson H.H."/>
            <person name="Zhang M."/>
            <person name="Coutinho P.M."/>
            <person name="Kenerley C.M."/>
            <person name="Monte E."/>
            <person name="Baker S.E."/>
            <person name="Grigoriev I.V."/>
        </authorList>
    </citation>
    <scope>NUCLEOTIDE SEQUENCE [LARGE SCALE GENOMIC DNA]</scope>
    <source>
        <strain evidence="3">Gv29-8 / FGSC 10586</strain>
    </source>
</reference>
<name>G9MM54_HYPVG</name>
<comment type="caution">
    <text evidence="2">The sequence shown here is derived from an EMBL/GenBank/DDBJ whole genome shotgun (WGS) entry which is preliminary data.</text>
</comment>
<dbReference type="OrthoDB" id="1367865at2759"/>
<evidence type="ECO:0000313" key="2">
    <source>
        <dbReference type="EMBL" id="EHK24424.1"/>
    </source>
</evidence>
<dbReference type="HOGENOM" id="CLU_1981881_0_0_1"/>
<accession>G9MM54</accession>
<feature type="transmembrane region" description="Helical" evidence="1">
    <location>
        <begin position="36"/>
        <end position="54"/>
    </location>
</feature>
<evidence type="ECO:0000313" key="3">
    <source>
        <dbReference type="Proteomes" id="UP000007115"/>
    </source>
</evidence>
<keyword evidence="1" id="KW-0812">Transmembrane</keyword>
<keyword evidence="3" id="KW-1185">Reference proteome</keyword>
<evidence type="ECO:0000256" key="1">
    <source>
        <dbReference type="SAM" id="Phobius"/>
    </source>
</evidence>
<dbReference type="EMBL" id="ABDF02000004">
    <property type="protein sequence ID" value="EHK24424.1"/>
    <property type="molecule type" value="Genomic_DNA"/>
</dbReference>
<keyword evidence="1" id="KW-0472">Membrane</keyword>
<dbReference type="RefSeq" id="XP_013958633.1">
    <property type="nucleotide sequence ID" value="XM_014103158.1"/>
</dbReference>
<dbReference type="AlphaFoldDB" id="G9MM54"/>
<gene>
    <name evidence="2" type="ORF">TRIVIDRAFT_215589</name>
</gene>
<proteinExistence type="predicted"/>
<sequence length="126" mass="13907">MNTTRQTLENKMVSGGRRDMTAGLRHDRVHLDGGSYSLFFLLSLSLSLSLYSSFFGTKDGQMDVGGGEVPRNQIAGAQTALRFNPFCLPAFPDGLSFWSRTTIYLDSERGAGLDYANHLDYADTLE</sequence>
<dbReference type="VEuPathDB" id="FungiDB:TRIVIDRAFT_215589"/>